<dbReference type="OrthoDB" id="1022638at2759"/>
<dbReference type="PANTHER" id="PTHR47843">
    <property type="entry name" value="BTB DOMAIN-CONTAINING PROTEIN-RELATED"/>
    <property type="match status" value="1"/>
</dbReference>
<organism evidence="2 3">
    <name type="scientific">Emergomyces africanus</name>
    <dbReference type="NCBI Taxonomy" id="1955775"/>
    <lineage>
        <taxon>Eukaryota</taxon>
        <taxon>Fungi</taxon>
        <taxon>Dikarya</taxon>
        <taxon>Ascomycota</taxon>
        <taxon>Pezizomycotina</taxon>
        <taxon>Eurotiomycetes</taxon>
        <taxon>Eurotiomycetidae</taxon>
        <taxon>Onygenales</taxon>
        <taxon>Ajellomycetaceae</taxon>
        <taxon>Emergomyces</taxon>
    </lineage>
</organism>
<dbReference type="SUPFAM" id="SSF54695">
    <property type="entry name" value="POZ domain"/>
    <property type="match status" value="1"/>
</dbReference>
<dbReference type="AlphaFoldDB" id="A0A1B7NVQ1"/>
<keyword evidence="3" id="KW-1185">Reference proteome</keyword>
<gene>
    <name evidence="2" type="ORF">ACJ72_04841</name>
</gene>
<dbReference type="EMBL" id="LGUA01000610">
    <property type="protein sequence ID" value="OAX80821.1"/>
    <property type="molecule type" value="Genomic_DNA"/>
</dbReference>
<dbReference type="PROSITE" id="PS50097">
    <property type="entry name" value="BTB"/>
    <property type="match status" value="1"/>
</dbReference>
<proteinExistence type="predicted"/>
<comment type="caution">
    <text evidence="2">The sequence shown here is derived from an EMBL/GenBank/DDBJ whole genome shotgun (WGS) entry which is preliminary data.</text>
</comment>
<dbReference type="Gene3D" id="3.30.710.10">
    <property type="entry name" value="Potassium Channel Kv1.1, Chain A"/>
    <property type="match status" value="1"/>
</dbReference>
<feature type="domain" description="BTB" evidence="1">
    <location>
        <begin position="52"/>
        <end position="108"/>
    </location>
</feature>
<evidence type="ECO:0000259" key="1">
    <source>
        <dbReference type="PROSITE" id="PS50097"/>
    </source>
</evidence>
<sequence length="271" mass="30516">MAGTTSPSPQNVEVLMLPRPEPYIDHSPHLWKFISTDLIQIHFGLKGGVYVFNVHEGLLKSQSLFFRGMLRNNFAETKDRMVRFPEDDVKTVAVFIQWLYTGKSHDGEIAASTINLSQSEVELPLTHLRSEQVKCQEEQLLEPTTNGAPSARLLFSAYIFADKIQAPWFKNHIHNQLIIAASGVPLPVLSVDDIRYVYTNTETGDEDDLLRVCCLLMSCGPNLDSLLEDPQFLELCFEVKPFGVRVLNQCKTRIRAPPAVAAPKPRGRKRA</sequence>
<dbReference type="STRING" id="1658172.A0A1B7NVQ1"/>
<evidence type="ECO:0000313" key="3">
    <source>
        <dbReference type="Proteomes" id="UP000091918"/>
    </source>
</evidence>
<name>A0A1B7NVQ1_9EURO</name>
<dbReference type="PANTHER" id="PTHR47843:SF2">
    <property type="entry name" value="BTB DOMAIN-CONTAINING PROTEIN"/>
    <property type="match status" value="1"/>
</dbReference>
<dbReference type="Proteomes" id="UP000091918">
    <property type="component" value="Unassembled WGS sequence"/>
</dbReference>
<dbReference type="InterPro" id="IPR000210">
    <property type="entry name" value="BTB/POZ_dom"/>
</dbReference>
<dbReference type="InterPro" id="IPR011333">
    <property type="entry name" value="SKP1/BTB/POZ_sf"/>
</dbReference>
<reference evidence="2 3" key="1">
    <citation type="submission" date="2015-07" db="EMBL/GenBank/DDBJ databases">
        <title>Emmonsia species relationships and genome sequence.</title>
        <authorList>
            <person name="Cuomo C.A."/>
            <person name="Schwartz I.S."/>
            <person name="Kenyon C."/>
            <person name="de Hoog G.S."/>
            <person name="Govender N.P."/>
            <person name="Botha A."/>
            <person name="Moreno L."/>
            <person name="de Vries M."/>
            <person name="Munoz J.F."/>
            <person name="Stielow J.B."/>
        </authorList>
    </citation>
    <scope>NUCLEOTIDE SEQUENCE [LARGE SCALE GENOMIC DNA]</scope>
    <source>
        <strain evidence="2 3">CBS 136260</strain>
    </source>
</reference>
<protein>
    <recommendedName>
        <fullName evidence="1">BTB domain-containing protein</fullName>
    </recommendedName>
</protein>
<accession>A0A1B7NVQ1</accession>
<dbReference type="CDD" id="cd18186">
    <property type="entry name" value="BTB_POZ_ZBTB_KLHL-like"/>
    <property type="match status" value="1"/>
</dbReference>
<evidence type="ECO:0000313" key="2">
    <source>
        <dbReference type="EMBL" id="OAX80821.1"/>
    </source>
</evidence>